<dbReference type="InterPro" id="IPR002052">
    <property type="entry name" value="DNA_methylase_N6_adenine_CS"/>
</dbReference>
<evidence type="ECO:0000313" key="7">
    <source>
        <dbReference type="Proteomes" id="UP000019205"/>
    </source>
</evidence>
<gene>
    <name evidence="6" type="ORF">KT71_18846</name>
</gene>
<dbReference type="InterPro" id="IPR003356">
    <property type="entry name" value="DNA_methylase_A-5"/>
</dbReference>
<dbReference type="STRING" id="314285.KT71_18846"/>
<dbReference type="eggNOG" id="COG0286">
    <property type="taxonomic scope" value="Bacteria"/>
</dbReference>
<dbReference type="GO" id="GO:0009307">
    <property type="term" value="P:DNA restriction-modification system"/>
    <property type="evidence" value="ECO:0007669"/>
    <property type="project" value="UniProtKB-KW"/>
</dbReference>
<name>A4ACW2_9GAMM</name>
<sequence>MGNLCYRQAKNEEDRLGQFSTPPAIANLLAGLVANGINEPVSLLDLGAGGGPLAKALDRCIDLGSSALLEVDCAYTEQLACLPIQGEVKVVRSDFLGDEWLPTQSPNVVLSNPPYGSFKASQRLQKLSRDLGFQTPVKGEWMRTDAAFLVRAWSFMELGTRIGFIVSEAMITHPSFAKFRSVLVNKLSSLEVIKLEPTIFARAEVSAYMIVGTRAVSRRRNVVLQRADSAGQVTEELHVSHSDAVLSLDLDYHAALKRLSLSVSETSSRLYDLNVSINRGSRSRKQFLDLGISAFHTTDFPEHSDEVVLGTNNSSGYRDAKSGDILIPRVGTRCLDKQARVSAGAGVFTDCVYRISAEASIQKVVWKTLSSAFGSEWRMAVASGSCAKHLPLATLRSMPLLF</sequence>
<evidence type="ECO:0000256" key="1">
    <source>
        <dbReference type="ARBA" id="ARBA00006594"/>
    </source>
</evidence>
<dbReference type="OrthoDB" id="9784823at2"/>
<reference evidence="6 7" key="2">
    <citation type="journal article" date="2009" name="PLoS ONE">
        <title>The photosynthetic apparatus and its regulation in the aerobic gammaproteobacterium Congregibacter litoralis gen. nov., sp. nov.</title>
        <authorList>
            <person name="Spring S."/>
            <person name="Lunsdorf H."/>
            <person name="Fuchs B.M."/>
            <person name="Tindall B.J."/>
        </authorList>
    </citation>
    <scope>NUCLEOTIDE SEQUENCE [LARGE SCALE GENOMIC DNA]</scope>
    <source>
        <strain evidence="6">KT71</strain>
    </source>
</reference>
<evidence type="ECO:0000256" key="4">
    <source>
        <dbReference type="ARBA" id="ARBA00022747"/>
    </source>
</evidence>
<dbReference type="CDD" id="cd02440">
    <property type="entry name" value="AdoMet_MTases"/>
    <property type="match status" value="1"/>
</dbReference>
<dbReference type="PRINTS" id="PR00507">
    <property type="entry name" value="N12N6MTFRASE"/>
</dbReference>
<keyword evidence="3" id="KW-0808">Transferase</keyword>
<proteinExistence type="inferred from homology"/>
<dbReference type="Proteomes" id="UP000019205">
    <property type="component" value="Chromosome"/>
</dbReference>
<dbReference type="RefSeq" id="WP_008296209.1">
    <property type="nucleotide sequence ID" value="NZ_CM002299.1"/>
</dbReference>
<dbReference type="Pfam" id="PF02384">
    <property type="entry name" value="N6_Mtase"/>
    <property type="match status" value="1"/>
</dbReference>
<dbReference type="Gene3D" id="3.40.50.150">
    <property type="entry name" value="Vaccinia Virus protein VP39"/>
    <property type="match status" value="1"/>
</dbReference>
<keyword evidence="2" id="KW-0489">Methyltransferase</keyword>
<protein>
    <recommendedName>
        <fullName evidence="5">DNA methylase adenine-specific domain-containing protein</fullName>
    </recommendedName>
</protein>
<evidence type="ECO:0000256" key="3">
    <source>
        <dbReference type="ARBA" id="ARBA00022679"/>
    </source>
</evidence>
<dbReference type="SUPFAM" id="SSF53335">
    <property type="entry name" value="S-adenosyl-L-methionine-dependent methyltransferases"/>
    <property type="match status" value="1"/>
</dbReference>
<evidence type="ECO:0000259" key="5">
    <source>
        <dbReference type="Pfam" id="PF02384"/>
    </source>
</evidence>
<evidence type="ECO:0000313" key="6">
    <source>
        <dbReference type="EMBL" id="EAQ96153.1"/>
    </source>
</evidence>
<dbReference type="AlphaFoldDB" id="A4ACW2"/>
<dbReference type="EMBL" id="AAOA02000005">
    <property type="protein sequence ID" value="EAQ96153.1"/>
    <property type="molecule type" value="Genomic_DNA"/>
</dbReference>
<keyword evidence="4" id="KW-0680">Restriction system</keyword>
<dbReference type="InterPro" id="IPR029063">
    <property type="entry name" value="SAM-dependent_MTases_sf"/>
</dbReference>
<feature type="domain" description="DNA methylase adenine-specific" evidence="5">
    <location>
        <begin position="88"/>
        <end position="224"/>
    </location>
</feature>
<keyword evidence="7" id="KW-1185">Reference proteome</keyword>
<reference evidence="6 7" key="1">
    <citation type="journal article" date="2007" name="Proc. Natl. Acad. Sci. U.S.A.">
        <title>Characterization of a marine gammaproteobacterium capable of aerobic anoxygenic photosynthesis.</title>
        <authorList>
            <person name="Fuchs B.M."/>
            <person name="Spring S."/>
            <person name="Teeling H."/>
            <person name="Quast C."/>
            <person name="Wulf J."/>
            <person name="Schattenhofer M."/>
            <person name="Yan S."/>
            <person name="Ferriera S."/>
            <person name="Johnson J."/>
            <person name="Glockner F.O."/>
            <person name="Amann R."/>
        </authorList>
    </citation>
    <scope>NUCLEOTIDE SEQUENCE [LARGE SCALE GENOMIC DNA]</scope>
    <source>
        <strain evidence="6">KT71</strain>
    </source>
</reference>
<dbReference type="GO" id="GO:0003677">
    <property type="term" value="F:DNA binding"/>
    <property type="evidence" value="ECO:0007669"/>
    <property type="project" value="InterPro"/>
</dbReference>
<comment type="similarity">
    <text evidence="1">Belongs to the N(4)/N(6)-methyltransferase family.</text>
</comment>
<evidence type="ECO:0000256" key="2">
    <source>
        <dbReference type="ARBA" id="ARBA00022603"/>
    </source>
</evidence>
<dbReference type="PROSITE" id="PS00092">
    <property type="entry name" value="N6_MTASE"/>
    <property type="match status" value="1"/>
</dbReference>
<dbReference type="GO" id="GO:0032259">
    <property type="term" value="P:methylation"/>
    <property type="evidence" value="ECO:0007669"/>
    <property type="project" value="UniProtKB-KW"/>
</dbReference>
<dbReference type="HOGENOM" id="CLU_057289_0_0_6"/>
<dbReference type="GO" id="GO:0008170">
    <property type="term" value="F:N-methyltransferase activity"/>
    <property type="evidence" value="ECO:0007669"/>
    <property type="project" value="InterPro"/>
</dbReference>
<comment type="caution">
    <text evidence="6">The sequence shown here is derived from an EMBL/GenBank/DDBJ whole genome shotgun (WGS) entry which is preliminary data.</text>
</comment>
<accession>A4ACW2</accession>
<organism evidence="6 7">
    <name type="scientific">Congregibacter litoralis KT71</name>
    <dbReference type="NCBI Taxonomy" id="314285"/>
    <lineage>
        <taxon>Bacteria</taxon>
        <taxon>Pseudomonadati</taxon>
        <taxon>Pseudomonadota</taxon>
        <taxon>Gammaproteobacteria</taxon>
        <taxon>Cellvibrionales</taxon>
        <taxon>Halieaceae</taxon>
        <taxon>Congregibacter</taxon>
    </lineage>
</organism>